<dbReference type="NCBIfam" id="TIGR02412">
    <property type="entry name" value="pepN_strep_liv"/>
    <property type="match status" value="1"/>
</dbReference>
<dbReference type="InterPro" id="IPR001930">
    <property type="entry name" value="Peptidase_M1"/>
</dbReference>
<evidence type="ECO:0000256" key="12">
    <source>
        <dbReference type="ARBA" id="ARBA00029811"/>
    </source>
</evidence>
<evidence type="ECO:0000259" key="15">
    <source>
        <dbReference type="Pfam" id="PF11838"/>
    </source>
</evidence>
<dbReference type="EC" id="3.4.11.2" evidence="4"/>
<evidence type="ECO:0000256" key="1">
    <source>
        <dbReference type="ARBA" id="ARBA00000098"/>
    </source>
</evidence>
<dbReference type="Gene3D" id="1.10.390.10">
    <property type="entry name" value="Neutral Protease Domain 2"/>
    <property type="match status" value="1"/>
</dbReference>
<keyword evidence="11" id="KW-0482">Metalloprotease</keyword>
<dbReference type="Pfam" id="PF01433">
    <property type="entry name" value="Peptidase_M1"/>
    <property type="match status" value="1"/>
</dbReference>
<evidence type="ECO:0000256" key="5">
    <source>
        <dbReference type="ARBA" id="ARBA00015611"/>
    </source>
</evidence>
<evidence type="ECO:0000259" key="16">
    <source>
        <dbReference type="Pfam" id="PF17900"/>
    </source>
</evidence>
<keyword evidence="18" id="KW-1185">Reference proteome</keyword>
<feature type="domain" description="ERAP1-like C-terminal" evidence="15">
    <location>
        <begin position="537"/>
        <end position="836"/>
    </location>
</feature>
<dbReference type="PRINTS" id="PR00756">
    <property type="entry name" value="ALADIPTASE"/>
</dbReference>
<reference evidence="18" key="1">
    <citation type="journal article" date="2019" name="Int. J. Syst. Evol. Microbiol.">
        <title>The Global Catalogue of Microorganisms (GCM) 10K type strain sequencing project: providing services to taxonomists for standard genome sequencing and annotation.</title>
        <authorList>
            <consortium name="The Broad Institute Genomics Platform"/>
            <consortium name="The Broad Institute Genome Sequencing Center for Infectious Disease"/>
            <person name="Wu L."/>
            <person name="Ma J."/>
        </authorList>
    </citation>
    <scope>NUCLEOTIDE SEQUENCE [LARGE SCALE GENOMIC DNA]</scope>
    <source>
        <strain evidence="18">CGMCC 1.12859</strain>
    </source>
</reference>
<evidence type="ECO:0000256" key="8">
    <source>
        <dbReference type="ARBA" id="ARBA00022723"/>
    </source>
</evidence>
<dbReference type="InterPro" id="IPR042097">
    <property type="entry name" value="Aminopeptidase_N-like_N_sf"/>
</dbReference>
<dbReference type="Gene3D" id="2.60.40.1730">
    <property type="entry name" value="tricorn interacting facor f3 domain"/>
    <property type="match status" value="1"/>
</dbReference>
<feature type="domain" description="Peptidase M1 membrane alanine aminopeptidase" evidence="14">
    <location>
        <begin position="248"/>
        <end position="458"/>
    </location>
</feature>
<dbReference type="InterPro" id="IPR045357">
    <property type="entry name" value="Aminopeptidase_N-like_N"/>
</dbReference>
<dbReference type="SUPFAM" id="SSF63737">
    <property type="entry name" value="Leukotriene A4 hydrolase N-terminal domain"/>
    <property type="match status" value="1"/>
</dbReference>
<accession>A0ABW2FXT4</accession>
<dbReference type="Pfam" id="PF11838">
    <property type="entry name" value="ERAP1_C"/>
    <property type="match status" value="1"/>
</dbReference>
<comment type="caution">
    <text evidence="17">The sequence shown here is derived from an EMBL/GenBank/DDBJ whole genome shotgun (WGS) entry which is preliminary data.</text>
</comment>
<sequence length="845" mass="93933">MPGETLTRSEARERARLLATDAYDVSLDLRNAVHPDRDTFRSVTRIRFRCAEPGASTFADLLASTVDAVVLNGRSLDPEVVFDGTRILLDGLEEENDLTVIARCAFSSTGQGLHRFTDPEDGQVYLHTHLEPADARRVFAVFEQPDLKGAFTFHVTAPEAWTVLGNTVPAAPLPEPGDNEPPLATWHFTPTLPLPSYLTAVAAGPYHVVRDHYRRVLPNGGVQHIPLAVLCRASLAPYLDTDEILTLTRQGLDFYTKQFEFPYPFGKYDQVFVPEHNIGAMENPGLVTFREDFLFRSRATRSAYEYRANILLHEMAHMWFGNLVTPRWWDDLWLKESFAEFMGAFASAEATRYTEAWTTFANRRKGWAHRVDQRPSTHPVTADIHDLQDAKLHFDGITYAKGAAVLKQLVAYVGQDAFRKGVRRYFERHAFGNATMHDLLSALEESSGRDLTDWAQAWLQSSGVNAFTPHIRCGADGRIREVVIEQQGEPLRPHRVAVGLYRLNAEGALIRYARAETDLHGRLTPINGLVGAERPDLVLANDDDLSYAKLRFDARSLATLRRHLGDLADPLARALGWTGLWDLTCDGAFAAEEFLDLVAGFAGRESEIGLLQTLHTWSREALLFFVDPERRQAAGARLADAAVAEIRLAEPGADRHQAWTRFLASIAARDADLTLLQGLLAETDNQELRWALLEALAAHGRTDDEELELEAAHDDSAAGHRCFARCRTARPTAAAKAEAWAAVTKSAILGNATTQAVAAAFHKPGQQHLIAPYANRYFKELTDLWAKLPIETAVPVVTHLFPVFQPDALALAEQWLTDHPHAAPALRRLVIEAHADLSRGGRGPR</sequence>
<dbReference type="GO" id="GO:0016285">
    <property type="term" value="F:alanyl aminopeptidase activity"/>
    <property type="evidence" value="ECO:0007669"/>
    <property type="project" value="UniProtKB-EC"/>
</dbReference>
<evidence type="ECO:0000256" key="2">
    <source>
        <dbReference type="ARBA" id="ARBA00001947"/>
    </source>
</evidence>
<dbReference type="InterPro" id="IPR014782">
    <property type="entry name" value="Peptidase_M1_dom"/>
</dbReference>
<dbReference type="Pfam" id="PF17900">
    <property type="entry name" value="Peptidase_M1_N"/>
    <property type="match status" value="1"/>
</dbReference>
<dbReference type="InterPro" id="IPR012778">
    <property type="entry name" value="Pept_M1_aminopeptidase"/>
</dbReference>
<keyword evidence="8" id="KW-0479">Metal-binding</keyword>
<dbReference type="PANTHER" id="PTHR11533">
    <property type="entry name" value="PROTEASE M1 ZINC METALLOPROTEASE"/>
    <property type="match status" value="1"/>
</dbReference>
<comment type="cofactor">
    <cofactor evidence="2">
        <name>Zn(2+)</name>
        <dbReference type="ChEBI" id="CHEBI:29105"/>
    </cofactor>
</comment>
<dbReference type="CDD" id="cd09602">
    <property type="entry name" value="M1_APN"/>
    <property type="match status" value="1"/>
</dbReference>
<evidence type="ECO:0000256" key="3">
    <source>
        <dbReference type="ARBA" id="ARBA00010136"/>
    </source>
</evidence>
<evidence type="ECO:0000256" key="4">
    <source>
        <dbReference type="ARBA" id="ARBA00012564"/>
    </source>
</evidence>
<feature type="domain" description="Aminopeptidase N-like N-terminal" evidence="16">
    <location>
        <begin position="105"/>
        <end position="198"/>
    </location>
</feature>
<evidence type="ECO:0000256" key="13">
    <source>
        <dbReference type="ARBA" id="ARBA00031533"/>
    </source>
</evidence>
<dbReference type="Proteomes" id="UP001596435">
    <property type="component" value="Unassembled WGS sequence"/>
</dbReference>
<keyword evidence="6 17" id="KW-0031">Aminopeptidase</keyword>
<dbReference type="InterPro" id="IPR024571">
    <property type="entry name" value="ERAP1-like_C_dom"/>
</dbReference>
<evidence type="ECO:0000313" key="17">
    <source>
        <dbReference type="EMBL" id="MFC7182073.1"/>
    </source>
</evidence>
<evidence type="ECO:0000256" key="7">
    <source>
        <dbReference type="ARBA" id="ARBA00022670"/>
    </source>
</evidence>
<evidence type="ECO:0000256" key="9">
    <source>
        <dbReference type="ARBA" id="ARBA00022801"/>
    </source>
</evidence>
<organism evidence="17 18">
    <name type="scientific">Kitasatospora paranensis</name>
    <dbReference type="NCBI Taxonomy" id="258053"/>
    <lineage>
        <taxon>Bacteria</taxon>
        <taxon>Bacillati</taxon>
        <taxon>Actinomycetota</taxon>
        <taxon>Actinomycetes</taxon>
        <taxon>Kitasatosporales</taxon>
        <taxon>Streptomycetaceae</taxon>
        <taxon>Kitasatospora</taxon>
    </lineage>
</organism>
<keyword evidence="10" id="KW-0862">Zinc</keyword>
<evidence type="ECO:0000256" key="11">
    <source>
        <dbReference type="ARBA" id="ARBA00023049"/>
    </source>
</evidence>
<evidence type="ECO:0000313" key="18">
    <source>
        <dbReference type="Proteomes" id="UP001596435"/>
    </source>
</evidence>
<dbReference type="InterPro" id="IPR050344">
    <property type="entry name" value="Peptidase_M1_aminopeptidases"/>
</dbReference>
<dbReference type="PANTHER" id="PTHR11533:SF174">
    <property type="entry name" value="PUROMYCIN-SENSITIVE AMINOPEPTIDASE-RELATED"/>
    <property type="match status" value="1"/>
</dbReference>
<keyword evidence="9 17" id="KW-0378">Hydrolase</keyword>
<proteinExistence type="inferred from homology"/>
<gene>
    <name evidence="17" type="primary">pepN</name>
    <name evidence="17" type="ORF">ACFQMG_21215</name>
</gene>
<dbReference type="RefSeq" id="WP_380231719.1">
    <property type="nucleotide sequence ID" value="NZ_JBHSVH010000002.1"/>
</dbReference>
<dbReference type="SUPFAM" id="SSF55486">
    <property type="entry name" value="Metalloproteases ('zincins'), catalytic domain"/>
    <property type="match status" value="1"/>
</dbReference>
<name>A0ABW2FXT4_9ACTN</name>
<evidence type="ECO:0000256" key="10">
    <source>
        <dbReference type="ARBA" id="ARBA00022833"/>
    </source>
</evidence>
<evidence type="ECO:0000259" key="14">
    <source>
        <dbReference type="Pfam" id="PF01433"/>
    </source>
</evidence>
<dbReference type="EMBL" id="JBHTAJ010000040">
    <property type="protein sequence ID" value="MFC7182073.1"/>
    <property type="molecule type" value="Genomic_DNA"/>
</dbReference>
<comment type="similarity">
    <text evidence="3">Belongs to the peptidase M1 family.</text>
</comment>
<dbReference type="InterPro" id="IPR027268">
    <property type="entry name" value="Peptidase_M4/M1_CTD_sf"/>
</dbReference>
<protein>
    <recommendedName>
        <fullName evidence="5">Aminopeptidase N</fullName>
        <ecNumber evidence="4">3.4.11.2</ecNumber>
    </recommendedName>
    <alternativeName>
        <fullName evidence="12">Alanine aminopeptidase</fullName>
    </alternativeName>
    <alternativeName>
        <fullName evidence="13">Lysyl aminopeptidase</fullName>
    </alternativeName>
</protein>
<evidence type="ECO:0000256" key="6">
    <source>
        <dbReference type="ARBA" id="ARBA00022438"/>
    </source>
</evidence>
<keyword evidence="7" id="KW-0645">Protease</keyword>
<comment type="catalytic activity">
    <reaction evidence="1">
        <text>Release of an N-terminal amino acid, Xaa-|-Yaa- from a peptide, amide or arylamide. Xaa is preferably Ala, but may be most amino acids including Pro (slow action). When a terminal hydrophobic residue is followed by a prolyl residue, the two may be released as an intact Xaa-Pro dipeptide.</text>
        <dbReference type="EC" id="3.4.11.2"/>
    </reaction>
</comment>